<sequence>MLFVIFNQAQTRDSFKRRSCFMVQESHCHQQIIKVTSNVQLQLVKVVEALANSNYKVKGACLDAVYEWVNHKWTTVHYQDVLLLTLCLAPLGFLHL</sequence>
<dbReference type="EMBL" id="JAOYFB010000038">
    <property type="protein sequence ID" value="KAK4028411.1"/>
    <property type="molecule type" value="Genomic_DNA"/>
</dbReference>
<dbReference type="Proteomes" id="UP001234178">
    <property type="component" value="Unassembled WGS sequence"/>
</dbReference>
<accession>A0ABR0ATH2</accession>
<evidence type="ECO:0000313" key="1">
    <source>
        <dbReference type="EMBL" id="KAK4028411.1"/>
    </source>
</evidence>
<reference evidence="1 2" key="1">
    <citation type="journal article" date="2023" name="Nucleic Acids Res.">
        <title>The hologenome of Daphnia magna reveals possible DNA methylation and microbiome-mediated evolution of the host genome.</title>
        <authorList>
            <person name="Chaturvedi A."/>
            <person name="Li X."/>
            <person name="Dhandapani V."/>
            <person name="Marshall H."/>
            <person name="Kissane S."/>
            <person name="Cuenca-Cambronero M."/>
            <person name="Asole G."/>
            <person name="Calvet F."/>
            <person name="Ruiz-Romero M."/>
            <person name="Marangio P."/>
            <person name="Guigo R."/>
            <person name="Rago D."/>
            <person name="Mirbahai L."/>
            <person name="Eastwood N."/>
            <person name="Colbourne J.K."/>
            <person name="Zhou J."/>
            <person name="Mallon E."/>
            <person name="Orsini L."/>
        </authorList>
    </citation>
    <scope>NUCLEOTIDE SEQUENCE [LARGE SCALE GENOMIC DNA]</scope>
    <source>
        <strain evidence="1">LRV0_1</strain>
    </source>
</reference>
<proteinExistence type="predicted"/>
<name>A0ABR0ATH2_9CRUS</name>
<evidence type="ECO:0000313" key="2">
    <source>
        <dbReference type="Proteomes" id="UP001234178"/>
    </source>
</evidence>
<comment type="caution">
    <text evidence="1">The sequence shown here is derived from an EMBL/GenBank/DDBJ whole genome shotgun (WGS) entry which is preliminary data.</text>
</comment>
<organism evidence="1 2">
    <name type="scientific">Daphnia magna</name>
    <dbReference type="NCBI Taxonomy" id="35525"/>
    <lineage>
        <taxon>Eukaryota</taxon>
        <taxon>Metazoa</taxon>
        <taxon>Ecdysozoa</taxon>
        <taxon>Arthropoda</taxon>
        <taxon>Crustacea</taxon>
        <taxon>Branchiopoda</taxon>
        <taxon>Diplostraca</taxon>
        <taxon>Cladocera</taxon>
        <taxon>Anomopoda</taxon>
        <taxon>Daphniidae</taxon>
        <taxon>Daphnia</taxon>
    </lineage>
</organism>
<protein>
    <submittedName>
        <fullName evidence="1">Uncharacterized protein</fullName>
    </submittedName>
</protein>
<keyword evidence="2" id="KW-1185">Reference proteome</keyword>
<gene>
    <name evidence="1" type="ORF">OUZ56_017691</name>
</gene>